<dbReference type="PROSITE" id="PS51257">
    <property type="entry name" value="PROKAR_LIPOPROTEIN"/>
    <property type="match status" value="1"/>
</dbReference>
<reference evidence="5" key="1">
    <citation type="submission" date="2016-10" db="EMBL/GenBank/DDBJ databases">
        <authorList>
            <person name="Varghese N."/>
            <person name="Submissions S."/>
        </authorList>
    </citation>
    <scope>NUCLEOTIDE SEQUENCE [LARGE SCALE GENOMIC DNA]</scope>
    <source>
        <strain evidence="5">DSM 44675</strain>
    </source>
</reference>
<dbReference type="OrthoDB" id="3268346at2"/>
<dbReference type="RefSeq" id="WP_072751851.1">
    <property type="nucleotide sequence ID" value="NZ_FOAW01000008.1"/>
</dbReference>
<name>A0A1H7PKW0_9NOCA</name>
<organism evidence="4 5">
    <name type="scientific">Rhodococcus maanshanensis</name>
    <dbReference type="NCBI Taxonomy" id="183556"/>
    <lineage>
        <taxon>Bacteria</taxon>
        <taxon>Bacillati</taxon>
        <taxon>Actinomycetota</taxon>
        <taxon>Actinomycetes</taxon>
        <taxon>Mycobacteriales</taxon>
        <taxon>Nocardiaceae</taxon>
        <taxon>Rhodococcus</taxon>
    </lineage>
</organism>
<proteinExistence type="predicted"/>
<keyword evidence="5" id="KW-1185">Reference proteome</keyword>
<sequence length="205" mass="20354">MTRNRIAAVLLATTALTLAACSNSDTEGNPTAAPATTTTPTTEAPAVETTAAGPPPPTTAPDDPNTCAATELMLTAGQTEGAAGSTIIPLVFTNIGGRTCKLDGFPGVSYVAQENGPEVGAPATRSGAGQGPVELASDAKATAQVRAIQVANYPPELCDPTPVAGLRVFPPNAYASLFLPLPGTGCAKTGPEVNQLEVTAVVAGG</sequence>
<evidence type="ECO:0000256" key="2">
    <source>
        <dbReference type="SAM" id="SignalP"/>
    </source>
</evidence>
<feature type="chain" id="PRO_5038972065" description="DUF4232 domain-containing protein" evidence="2">
    <location>
        <begin position="20"/>
        <end position="205"/>
    </location>
</feature>
<feature type="region of interest" description="Disordered" evidence="1">
    <location>
        <begin position="22"/>
        <end position="65"/>
    </location>
</feature>
<evidence type="ECO:0000256" key="1">
    <source>
        <dbReference type="SAM" id="MobiDB-lite"/>
    </source>
</evidence>
<keyword evidence="2" id="KW-0732">Signal</keyword>
<evidence type="ECO:0000313" key="4">
    <source>
        <dbReference type="EMBL" id="SEL35885.1"/>
    </source>
</evidence>
<dbReference type="InterPro" id="IPR025326">
    <property type="entry name" value="DUF4232"/>
</dbReference>
<feature type="signal peptide" evidence="2">
    <location>
        <begin position="1"/>
        <end position="19"/>
    </location>
</feature>
<accession>A0A1H7PKW0</accession>
<feature type="domain" description="DUF4232" evidence="3">
    <location>
        <begin position="67"/>
        <end position="201"/>
    </location>
</feature>
<evidence type="ECO:0000313" key="5">
    <source>
        <dbReference type="Proteomes" id="UP000198677"/>
    </source>
</evidence>
<dbReference type="AlphaFoldDB" id="A0A1H7PKW0"/>
<dbReference type="Proteomes" id="UP000198677">
    <property type="component" value="Unassembled WGS sequence"/>
</dbReference>
<protein>
    <recommendedName>
        <fullName evidence="3">DUF4232 domain-containing protein</fullName>
    </recommendedName>
</protein>
<dbReference type="EMBL" id="FOAW01000008">
    <property type="protein sequence ID" value="SEL35885.1"/>
    <property type="molecule type" value="Genomic_DNA"/>
</dbReference>
<gene>
    <name evidence="4" type="ORF">SAMN05444583_10873</name>
</gene>
<feature type="compositionally biased region" description="Low complexity" evidence="1">
    <location>
        <begin position="22"/>
        <end position="52"/>
    </location>
</feature>
<dbReference type="Pfam" id="PF14016">
    <property type="entry name" value="DUF4232"/>
    <property type="match status" value="1"/>
</dbReference>
<evidence type="ECO:0000259" key="3">
    <source>
        <dbReference type="Pfam" id="PF14016"/>
    </source>
</evidence>